<dbReference type="SUPFAM" id="SSF57850">
    <property type="entry name" value="RING/U-box"/>
    <property type="match status" value="1"/>
</dbReference>
<sequence length="388" mass="45128">MEEEEGKCQDDEEREFYFESDHLALKGNKNYTALLKTIVILEAQRTQAIEDLDKLLAARSKAMKDPISFVAQLQSGDLPELPSPQKIADIPYIDWAQYNIALPDTRMRPQTRHGHILPQTQIKTDQENGKILVRGRAFDESKPETFNQLWTIEEQRRLEELLIEFPPEEVEMRRWTKIANALGNRTPKQVSSRVQKYFIKLLRAGLPIPGRGPKVKFDVKKGFNHRHQRNNYMLFKRSTFFPHQDLSFVTNEESKEQPIIEESEDDIGNICTDDNSELRQIELVRQVKTEKEHESYPVYKHVGYKCIVCGEEPLKGTRWHCLECQNGIDLCGDCAVAQIEAENPTHDPLHKLIPIKQSQYSQSYDLDYFPQSFNNSSYNYLDPNFLPE</sequence>
<dbReference type="InterPro" id="IPR017930">
    <property type="entry name" value="Myb_dom"/>
</dbReference>
<dbReference type="GO" id="GO:0008270">
    <property type="term" value="F:zinc ion binding"/>
    <property type="evidence" value="ECO:0007669"/>
    <property type="project" value="UniProtKB-KW"/>
</dbReference>
<dbReference type="InterPro" id="IPR009057">
    <property type="entry name" value="Homeodomain-like_sf"/>
</dbReference>
<dbReference type="InterPro" id="IPR001005">
    <property type="entry name" value="SANT/Myb"/>
</dbReference>
<dbReference type="AlphaFoldDB" id="A0A834K1D1"/>
<dbReference type="Proteomes" id="UP000600918">
    <property type="component" value="Unassembled WGS sequence"/>
</dbReference>
<evidence type="ECO:0000256" key="4">
    <source>
        <dbReference type="ARBA" id="ARBA00022833"/>
    </source>
</evidence>
<feature type="domain" description="Myb-like" evidence="6">
    <location>
        <begin position="142"/>
        <end position="198"/>
    </location>
</feature>
<dbReference type="Pfam" id="PF00569">
    <property type="entry name" value="ZZ"/>
    <property type="match status" value="1"/>
</dbReference>
<evidence type="ECO:0008006" key="11">
    <source>
        <dbReference type="Google" id="ProtNLM"/>
    </source>
</evidence>
<gene>
    <name evidence="9" type="ORF">H0235_016265</name>
</gene>
<organism evidence="9 10">
    <name type="scientific">Vespula pensylvanica</name>
    <name type="common">Western yellow jacket</name>
    <name type="synonym">Wasp</name>
    <dbReference type="NCBI Taxonomy" id="30213"/>
    <lineage>
        <taxon>Eukaryota</taxon>
        <taxon>Metazoa</taxon>
        <taxon>Ecdysozoa</taxon>
        <taxon>Arthropoda</taxon>
        <taxon>Hexapoda</taxon>
        <taxon>Insecta</taxon>
        <taxon>Pterygota</taxon>
        <taxon>Neoptera</taxon>
        <taxon>Endopterygota</taxon>
        <taxon>Hymenoptera</taxon>
        <taxon>Apocrita</taxon>
        <taxon>Aculeata</taxon>
        <taxon>Vespoidea</taxon>
        <taxon>Vespidae</taxon>
        <taxon>Vespinae</taxon>
        <taxon>Vespula</taxon>
    </lineage>
</organism>
<dbReference type="OrthoDB" id="20473at2759"/>
<accession>A0A834K1D1</accession>
<dbReference type="PROSITE" id="PS50135">
    <property type="entry name" value="ZF_ZZ_2"/>
    <property type="match status" value="1"/>
</dbReference>
<dbReference type="InterPro" id="IPR043145">
    <property type="entry name" value="Znf_ZZ_sf"/>
</dbReference>
<evidence type="ECO:0000313" key="10">
    <source>
        <dbReference type="Proteomes" id="UP000600918"/>
    </source>
</evidence>
<dbReference type="PANTHER" id="PTHR22705:SF0">
    <property type="entry name" value="ZZ-TYPE ZINC FINGER-CONTAINING PROTEIN 3"/>
    <property type="match status" value="1"/>
</dbReference>
<dbReference type="SMART" id="SM00291">
    <property type="entry name" value="ZnF_ZZ"/>
    <property type="match status" value="1"/>
</dbReference>
<proteinExistence type="predicted"/>
<comment type="caution">
    <text evidence="9">The sequence shown here is derived from an EMBL/GenBank/DDBJ whole genome shotgun (WGS) entry which is preliminary data.</text>
</comment>
<keyword evidence="10" id="KW-1185">Reference proteome</keyword>
<evidence type="ECO:0000259" key="6">
    <source>
        <dbReference type="PROSITE" id="PS50090"/>
    </source>
</evidence>
<reference evidence="9" key="1">
    <citation type="journal article" date="2020" name="G3 (Bethesda)">
        <title>High-Quality Assemblies for Three Invasive Social Wasps from the &lt;i&gt;Vespula&lt;/i&gt; Genus.</title>
        <authorList>
            <person name="Harrop T.W.R."/>
            <person name="Guhlin J."/>
            <person name="McLaughlin G.M."/>
            <person name="Permina E."/>
            <person name="Stockwell P."/>
            <person name="Gilligan J."/>
            <person name="Le Lec M.F."/>
            <person name="Gruber M.A.M."/>
            <person name="Quinn O."/>
            <person name="Lovegrove M."/>
            <person name="Duncan E.J."/>
            <person name="Remnant E.J."/>
            <person name="Van Eeckhoven J."/>
            <person name="Graham B."/>
            <person name="Knapp R.A."/>
            <person name="Langford K.W."/>
            <person name="Kronenberg Z."/>
            <person name="Press M.O."/>
            <person name="Eacker S.M."/>
            <person name="Wilson-Rankin E.E."/>
            <person name="Purcell J."/>
            <person name="Lester P.J."/>
            <person name="Dearden P.K."/>
        </authorList>
    </citation>
    <scope>NUCLEOTIDE SEQUENCE</scope>
    <source>
        <strain evidence="9">Volc-1</strain>
    </source>
</reference>
<dbReference type="PROSITE" id="PS50090">
    <property type="entry name" value="MYB_LIKE"/>
    <property type="match status" value="1"/>
</dbReference>
<dbReference type="PROSITE" id="PS51294">
    <property type="entry name" value="HTH_MYB"/>
    <property type="match status" value="1"/>
</dbReference>
<evidence type="ECO:0000256" key="5">
    <source>
        <dbReference type="PROSITE-ProRule" id="PRU00228"/>
    </source>
</evidence>
<dbReference type="Pfam" id="PF00249">
    <property type="entry name" value="Myb_DNA-binding"/>
    <property type="match status" value="1"/>
</dbReference>
<dbReference type="InterPro" id="IPR037830">
    <property type="entry name" value="ZZZ3"/>
</dbReference>
<dbReference type="SUPFAM" id="SSF46689">
    <property type="entry name" value="Homeodomain-like"/>
    <property type="match status" value="1"/>
</dbReference>
<evidence type="ECO:0000313" key="9">
    <source>
        <dbReference type="EMBL" id="KAF7398257.1"/>
    </source>
</evidence>
<dbReference type="SMART" id="SM00717">
    <property type="entry name" value="SANT"/>
    <property type="match status" value="1"/>
</dbReference>
<keyword evidence="3 5" id="KW-0863">Zinc-finger</keyword>
<evidence type="ECO:0000259" key="8">
    <source>
        <dbReference type="PROSITE" id="PS51294"/>
    </source>
</evidence>
<dbReference type="GO" id="GO:0070461">
    <property type="term" value="C:SAGA-type complex"/>
    <property type="evidence" value="ECO:0007669"/>
    <property type="project" value="UniProtKB-ARBA"/>
</dbReference>
<dbReference type="GO" id="GO:0005634">
    <property type="term" value="C:nucleus"/>
    <property type="evidence" value="ECO:0007669"/>
    <property type="project" value="UniProtKB-SubCell"/>
</dbReference>
<evidence type="ECO:0000256" key="2">
    <source>
        <dbReference type="ARBA" id="ARBA00022723"/>
    </source>
</evidence>
<feature type="domain" description="ZZ-type" evidence="7">
    <location>
        <begin position="301"/>
        <end position="360"/>
    </location>
</feature>
<comment type="subcellular location">
    <subcellularLocation>
        <location evidence="1">Nucleus</location>
    </subcellularLocation>
</comment>
<dbReference type="CDD" id="cd00167">
    <property type="entry name" value="SANT"/>
    <property type="match status" value="1"/>
</dbReference>
<keyword evidence="4" id="KW-0862">Zinc</keyword>
<evidence type="ECO:0000256" key="3">
    <source>
        <dbReference type="ARBA" id="ARBA00022771"/>
    </source>
</evidence>
<dbReference type="Gene3D" id="3.30.60.90">
    <property type="match status" value="1"/>
</dbReference>
<dbReference type="InterPro" id="IPR000433">
    <property type="entry name" value="Znf_ZZ"/>
</dbReference>
<dbReference type="Gene3D" id="1.10.10.60">
    <property type="entry name" value="Homeodomain-like"/>
    <property type="match status" value="1"/>
</dbReference>
<protein>
    <recommendedName>
        <fullName evidence="11">ZZ-type zinc finger-containing protein 3</fullName>
    </recommendedName>
</protein>
<keyword evidence="2" id="KW-0479">Metal-binding</keyword>
<dbReference type="PANTHER" id="PTHR22705">
    <property type="entry name" value="ZINC FINGER, ZZ DOMAIN CONTAINING 3"/>
    <property type="match status" value="1"/>
</dbReference>
<dbReference type="EMBL" id="JACSDY010000019">
    <property type="protein sequence ID" value="KAF7398257.1"/>
    <property type="molecule type" value="Genomic_DNA"/>
</dbReference>
<dbReference type="PROSITE" id="PS01357">
    <property type="entry name" value="ZF_ZZ_1"/>
    <property type="match status" value="1"/>
</dbReference>
<name>A0A834K1D1_VESPE</name>
<feature type="domain" description="HTH myb-type" evidence="8">
    <location>
        <begin position="150"/>
        <end position="202"/>
    </location>
</feature>
<evidence type="ECO:0000259" key="7">
    <source>
        <dbReference type="PROSITE" id="PS50135"/>
    </source>
</evidence>
<evidence type="ECO:0000256" key="1">
    <source>
        <dbReference type="ARBA" id="ARBA00004123"/>
    </source>
</evidence>